<dbReference type="InterPro" id="IPR000086">
    <property type="entry name" value="NUDIX_hydrolase_dom"/>
</dbReference>
<dbReference type="Gene3D" id="3.90.79.10">
    <property type="entry name" value="Nucleoside Triphosphate Pyrophosphohydrolase"/>
    <property type="match status" value="1"/>
</dbReference>
<evidence type="ECO:0000259" key="3">
    <source>
        <dbReference type="PROSITE" id="PS51462"/>
    </source>
</evidence>
<dbReference type="SUPFAM" id="SSF55811">
    <property type="entry name" value="Nudix"/>
    <property type="match status" value="1"/>
</dbReference>
<keyword evidence="5" id="KW-1185">Reference proteome</keyword>
<feature type="domain" description="Nudix hydrolase" evidence="3">
    <location>
        <begin position="4"/>
        <end position="147"/>
    </location>
</feature>
<dbReference type="CDD" id="cd04688">
    <property type="entry name" value="NUDIX_Hydrolase"/>
    <property type="match status" value="1"/>
</dbReference>
<comment type="caution">
    <text evidence="4">The sequence shown here is derived from an EMBL/GenBank/DDBJ whole genome shotgun (WGS) entry which is preliminary data.</text>
</comment>
<proteinExistence type="predicted"/>
<comment type="cofactor">
    <cofactor evidence="1">
        <name>Mg(2+)</name>
        <dbReference type="ChEBI" id="CHEBI:18420"/>
    </cofactor>
</comment>
<accession>A0ABN1FPK9</accession>
<evidence type="ECO:0000313" key="5">
    <source>
        <dbReference type="Proteomes" id="UP001500866"/>
    </source>
</evidence>
<protein>
    <submittedName>
        <fullName evidence="4">NUDIX hydrolase</fullName>
    </submittedName>
</protein>
<keyword evidence="2 4" id="KW-0378">Hydrolase</keyword>
<gene>
    <name evidence="4" type="ORF">GCM10009001_09110</name>
</gene>
<evidence type="ECO:0000256" key="1">
    <source>
        <dbReference type="ARBA" id="ARBA00001946"/>
    </source>
</evidence>
<dbReference type="Proteomes" id="UP001500866">
    <property type="component" value="Unassembled WGS sequence"/>
</dbReference>
<dbReference type="Pfam" id="PF00293">
    <property type="entry name" value="NUDIX"/>
    <property type="match status" value="1"/>
</dbReference>
<evidence type="ECO:0000313" key="4">
    <source>
        <dbReference type="EMBL" id="GAA0595163.1"/>
    </source>
</evidence>
<reference evidence="4 5" key="1">
    <citation type="journal article" date="2019" name="Int. J. Syst. Evol. Microbiol.">
        <title>The Global Catalogue of Microorganisms (GCM) 10K type strain sequencing project: providing services to taxonomists for standard genome sequencing and annotation.</title>
        <authorList>
            <consortium name="The Broad Institute Genomics Platform"/>
            <consortium name="The Broad Institute Genome Sequencing Center for Infectious Disease"/>
            <person name="Wu L."/>
            <person name="Ma J."/>
        </authorList>
    </citation>
    <scope>NUCLEOTIDE SEQUENCE [LARGE SCALE GENOMIC DNA]</scope>
    <source>
        <strain evidence="4 5">JCM 15395</strain>
    </source>
</reference>
<evidence type="ECO:0000256" key="2">
    <source>
        <dbReference type="ARBA" id="ARBA00022801"/>
    </source>
</evidence>
<sequence>MKKGEIRSLAICIFSYRDLILVAEGYDSVKDKYFYRPIGGGIEYGELSEDAVVREVREEIEAEIREVTYLGTIENIFTFNGEVGHEIVMVYDADFVDNSFYNIGSFEGKEDDGSVFKLIWCSLSDFQEGNRRLVPDNLMELISHNGKSISKI</sequence>
<organism evidence="4 5">
    <name type="scientific">Virgibacillus siamensis</name>
    <dbReference type="NCBI Taxonomy" id="480071"/>
    <lineage>
        <taxon>Bacteria</taxon>
        <taxon>Bacillati</taxon>
        <taxon>Bacillota</taxon>
        <taxon>Bacilli</taxon>
        <taxon>Bacillales</taxon>
        <taxon>Bacillaceae</taxon>
        <taxon>Virgibacillus</taxon>
    </lineage>
</organism>
<dbReference type="RefSeq" id="WP_343810698.1">
    <property type="nucleotide sequence ID" value="NZ_BAAADS010000006.1"/>
</dbReference>
<dbReference type="InterPro" id="IPR015797">
    <property type="entry name" value="NUDIX_hydrolase-like_dom_sf"/>
</dbReference>
<dbReference type="PROSITE" id="PS51462">
    <property type="entry name" value="NUDIX"/>
    <property type="match status" value="1"/>
</dbReference>
<dbReference type="GO" id="GO:0016787">
    <property type="term" value="F:hydrolase activity"/>
    <property type="evidence" value="ECO:0007669"/>
    <property type="project" value="UniProtKB-KW"/>
</dbReference>
<dbReference type="PANTHER" id="PTHR43046">
    <property type="entry name" value="GDP-MANNOSE MANNOSYL HYDROLASE"/>
    <property type="match status" value="1"/>
</dbReference>
<name>A0ABN1FPK9_9BACI</name>
<dbReference type="EMBL" id="BAAADS010000006">
    <property type="protein sequence ID" value="GAA0595163.1"/>
    <property type="molecule type" value="Genomic_DNA"/>
</dbReference>
<dbReference type="PANTHER" id="PTHR43046:SF14">
    <property type="entry name" value="MUTT_NUDIX FAMILY PROTEIN"/>
    <property type="match status" value="1"/>
</dbReference>